<gene>
    <name evidence="2" type="primary">ORF70821</name>
</gene>
<protein>
    <submittedName>
        <fullName evidence="2">Uncharacterized protein</fullName>
    </submittedName>
</protein>
<feature type="compositionally biased region" description="Polar residues" evidence="1">
    <location>
        <begin position="336"/>
        <end position="348"/>
    </location>
</feature>
<evidence type="ECO:0000256" key="1">
    <source>
        <dbReference type="SAM" id="MobiDB-lite"/>
    </source>
</evidence>
<feature type="compositionally biased region" description="Low complexity" evidence="1">
    <location>
        <begin position="420"/>
        <end position="432"/>
    </location>
</feature>
<feature type="compositionally biased region" description="Polar residues" evidence="1">
    <location>
        <begin position="19"/>
        <end position="29"/>
    </location>
</feature>
<feature type="compositionally biased region" description="Polar residues" evidence="1">
    <location>
        <begin position="387"/>
        <end position="399"/>
    </location>
</feature>
<dbReference type="AlphaFoldDB" id="A0A0B6ZMI0"/>
<feature type="compositionally biased region" description="Basic and acidic residues" evidence="1">
    <location>
        <begin position="400"/>
        <end position="412"/>
    </location>
</feature>
<feature type="non-terminal residue" evidence="2">
    <location>
        <position position="1"/>
    </location>
</feature>
<accession>A0A0B6ZMI0</accession>
<feature type="region of interest" description="Disordered" evidence="1">
    <location>
        <begin position="68"/>
        <end position="295"/>
    </location>
</feature>
<feature type="compositionally biased region" description="Low complexity" evidence="1">
    <location>
        <begin position="140"/>
        <end position="157"/>
    </location>
</feature>
<feature type="compositionally biased region" description="Basic and acidic residues" evidence="1">
    <location>
        <begin position="214"/>
        <end position="224"/>
    </location>
</feature>
<dbReference type="EMBL" id="HACG01022737">
    <property type="protein sequence ID" value="CEK69602.1"/>
    <property type="molecule type" value="Transcribed_RNA"/>
</dbReference>
<evidence type="ECO:0000313" key="2">
    <source>
        <dbReference type="EMBL" id="CEK69602.1"/>
    </source>
</evidence>
<feature type="non-terminal residue" evidence="2">
    <location>
        <position position="661"/>
    </location>
</feature>
<feature type="region of interest" description="Disordered" evidence="1">
    <location>
        <begin position="1"/>
        <end position="38"/>
    </location>
</feature>
<feature type="compositionally biased region" description="Polar residues" evidence="1">
    <location>
        <begin position="201"/>
        <end position="213"/>
    </location>
</feature>
<feature type="compositionally biased region" description="Polar residues" evidence="1">
    <location>
        <begin position="475"/>
        <end position="503"/>
    </location>
</feature>
<name>A0A0B6ZMI0_9EUPU</name>
<feature type="compositionally biased region" description="Low complexity" evidence="1">
    <location>
        <begin position="266"/>
        <end position="295"/>
    </location>
</feature>
<organism evidence="2">
    <name type="scientific">Arion vulgaris</name>
    <dbReference type="NCBI Taxonomy" id="1028688"/>
    <lineage>
        <taxon>Eukaryota</taxon>
        <taxon>Metazoa</taxon>
        <taxon>Spiralia</taxon>
        <taxon>Lophotrochozoa</taxon>
        <taxon>Mollusca</taxon>
        <taxon>Gastropoda</taxon>
        <taxon>Heterobranchia</taxon>
        <taxon>Euthyneura</taxon>
        <taxon>Panpulmonata</taxon>
        <taxon>Eupulmonata</taxon>
        <taxon>Stylommatophora</taxon>
        <taxon>Helicina</taxon>
        <taxon>Arionoidea</taxon>
        <taxon>Arionidae</taxon>
        <taxon>Arion</taxon>
    </lineage>
</organism>
<feature type="region of interest" description="Disordered" evidence="1">
    <location>
        <begin position="312"/>
        <end position="348"/>
    </location>
</feature>
<feature type="region of interest" description="Disordered" evidence="1">
    <location>
        <begin position="383"/>
        <end position="540"/>
    </location>
</feature>
<feature type="compositionally biased region" description="Polar residues" evidence="1">
    <location>
        <begin position="245"/>
        <end position="256"/>
    </location>
</feature>
<feature type="compositionally biased region" description="Basic residues" evidence="1">
    <location>
        <begin position="186"/>
        <end position="198"/>
    </location>
</feature>
<feature type="compositionally biased region" description="Low complexity" evidence="1">
    <location>
        <begin position="511"/>
        <end position="524"/>
    </location>
</feature>
<reference evidence="2" key="1">
    <citation type="submission" date="2014-12" db="EMBL/GenBank/DDBJ databases">
        <title>Insight into the proteome of Arion vulgaris.</title>
        <authorList>
            <person name="Aradska J."/>
            <person name="Bulat T."/>
            <person name="Smidak R."/>
            <person name="Sarate P."/>
            <person name="Gangsoo J."/>
            <person name="Sialana F."/>
            <person name="Bilban M."/>
            <person name="Lubec G."/>
        </authorList>
    </citation>
    <scope>NUCLEOTIDE SEQUENCE</scope>
    <source>
        <tissue evidence="2">Skin</tissue>
    </source>
</reference>
<sequence>DDEDDDDGGFRNHPKPLTLATTRSLSEDSVFSPEQRGTSIVSFPKSAVSDERLPVSAFQSELLSKLNKRRSQYSDDYQDEGLPRSPVPPVTTADVIMSGPLKKLAGPSGKSSSIRDSDQSLISVDSSENEEELFFTEWKSSVPSRKSGASSSGTSDSTMDTFDLNSIQKTDLLVSRAAKDKIMVKPQRKTVRQSRKRRETSSPMASLPSLNEESPTKSKPDDVKGSWIPGSPAKSPEKVVISDAKPSTSGLSSQEPLSPAEVKTGPTISIKSKPKLSSITISKGNNSASPLTSPSSLPPVGLATIVMSAAVPPPKVTTPTTPSTNFELLKNDKISNPENQSQSASSPSVYAISDVVDIASNSNVHGKRIENLSVSERGDKTILPSITDASSTRLSQSQRELNEYKPSMDIKSRMSQFQMSSSTSDKYSSGSSGATDDFPINITDSDSLLASAKDEYKTRRQERSRTLPSVIAEQSPPTVQRSGSYRIHNTSGFVETQEQQPSEPSHENVHSLLTSTTSTSLSSSDIKKPDNVKLTPMDSTVIPAGEPSWFSIVRKRKAEQEINVEIEKTQTTETAVPKSGVSTQAPKSVFTSASYLEKKRGSFETVSFKNRDLSDQDVKMTDSAEVKLQSIDRNLQSKYPNVDADVKLQSIDRNLPNRHPN</sequence>
<proteinExistence type="predicted"/>
<feature type="compositionally biased region" description="Polar residues" evidence="1">
    <location>
        <begin position="158"/>
        <end position="169"/>
    </location>
</feature>
<feature type="compositionally biased region" description="Basic and acidic residues" evidence="1">
    <location>
        <begin position="452"/>
        <end position="465"/>
    </location>
</feature>